<organism evidence="1 2">
    <name type="scientific">Oxobacter pfennigii</name>
    <dbReference type="NCBI Taxonomy" id="36849"/>
    <lineage>
        <taxon>Bacteria</taxon>
        <taxon>Bacillati</taxon>
        <taxon>Bacillota</taxon>
        <taxon>Clostridia</taxon>
        <taxon>Eubacteriales</taxon>
        <taxon>Clostridiaceae</taxon>
        <taxon>Oxobacter</taxon>
    </lineage>
</organism>
<dbReference type="RefSeq" id="WP_054875193.1">
    <property type="nucleotide sequence ID" value="NZ_LKET01000032.1"/>
</dbReference>
<reference evidence="1 2" key="1">
    <citation type="submission" date="2015-09" db="EMBL/GenBank/DDBJ databases">
        <title>Genome sequence of Oxobacter pfennigii DSM 3222.</title>
        <authorList>
            <person name="Poehlein A."/>
            <person name="Bengelsdorf F.R."/>
            <person name="Schiel-Bengelsdorf B."/>
            <person name="Duerre P."/>
            <person name="Daniel R."/>
        </authorList>
    </citation>
    <scope>NUCLEOTIDE SEQUENCE [LARGE SCALE GENOMIC DNA]</scope>
    <source>
        <strain evidence="1 2">DSM 3222</strain>
    </source>
</reference>
<comment type="caution">
    <text evidence="1">The sequence shown here is derived from an EMBL/GenBank/DDBJ whole genome shotgun (WGS) entry which is preliminary data.</text>
</comment>
<dbReference type="STRING" id="36849.OXPF_21520"/>
<dbReference type="AlphaFoldDB" id="A0A0P8YWA4"/>
<protein>
    <submittedName>
        <fullName evidence="1">Uncharacterized protein</fullName>
    </submittedName>
</protein>
<gene>
    <name evidence="1" type="ORF">OXPF_21520</name>
</gene>
<sequence length="308" mass="34009">MRITLKTILVLILTGVLTFSLFGCKDKTSSTSTSAEVAEEEVLGKLMVSITDKDKKSPISDAKIYIVGIENIYNTDASGRSPEISIKINKDMYKKYGGDLWQKAPSGSIALLVSKEGYKDYLVFNKAIYPGYAANTLKIQLSKTDKNSKSKFDVVVNNPHDVWVEELVAYCKTIQENKEGIGDCTASITINDSKSKAIEGATVVVPELGLKGITDKSGKISLKLNSDKDVYDIYPVKKDYMEYTVVAMKDGYVSGILFNAKVYKDKENNINIALTSAKAEDKASFEVVNQAPDDTWIKLLIDNYVKDI</sequence>
<accession>A0A0P8YWA4</accession>
<dbReference type="Proteomes" id="UP000050326">
    <property type="component" value="Unassembled WGS sequence"/>
</dbReference>
<evidence type="ECO:0000313" key="2">
    <source>
        <dbReference type="Proteomes" id="UP000050326"/>
    </source>
</evidence>
<dbReference type="EMBL" id="LKET01000032">
    <property type="protein sequence ID" value="KPU43987.1"/>
    <property type="molecule type" value="Genomic_DNA"/>
</dbReference>
<dbReference type="OrthoDB" id="1715841at2"/>
<proteinExistence type="predicted"/>
<name>A0A0P8YWA4_9CLOT</name>
<keyword evidence="2" id="KW-1185">Reference proteome</keyword>
<evidence type="ECO:0000313" key="1">
    <source>
        <dbReference type="EMBL" id="KPU43987.1"/>
    </source>
</evidence>
<dbReference type="PROSITE" id="PS51257">
    <property type="entry name" value="PROKAR_LIPOPROTEIN"/>
    <property type="match status" value="1"/>
</dbReference>